<dbReference type="PANTHER" id="PTHR44591:SF3">
    <property type="entry name" value="RESPONSE REGULATORY DOMAIN-CONTAINING PROTEIN"/>
    <property type="match status" value="1"/>
</dbReference>
<feature type="modified residue" description="4-aspartylphosphate" evidence="2">
    <location>
        <position position="73"/>
    </location>
</feature>
<dbReference type="SUPFAM" id="SSF52172">
    <property type="entry name" value="CheY-like"/>
    <property type="match status" value="1"/>
</dbReference>
<dbReference type="RefSeq" id="WP_367877340.1">
    <property type="nucleotide sequence ID" value="NZ_JBFNXX010000005.1"/>
</dbReference>
<comment type="caution">
    <text evidence="4">The sequence shown here is derived from an EMBL/GenBank/DDBJ whole genome shotgun (WGS) entry which is preliminary data.</text>
</comment>
<evidence type="ECO:0000256" key="1">
    <source>
        <dbReference type="ARBA" id="ARBA00022553"/>
    </source>
</evidence>
<dbReference type="InterPro" id="IPR050595">
    <property type="entry name" value="Bact_response_regulator"/>
</dbReference>
<keyword evidence="1 2" id="KW-0597">Phosphoprotein</keyword>
<keyword evidence="5" id="KW-1185">Reference proteome</keyword>
<dbReference type="SMART" id="SM00448">
    <property type="entry name" value="REC"/>
    <property type="match status" value="1"/>
</dbReference>
<dbReference type="InterPro" id="IPR001789">
    <property type="entry name" value="Sig_transdc_resp-reg_receiver"/>
</dbReference>
<evidence type="ECO:0000256" key="2">
    <source>
        <dbReference type="PROSITE-ProRule" id="PRU00169"/>
    </source>
</evidence>
<gene>
    <name evidence="4" type="ORF">AB2B41_08475</name>
</gene>
<organism evidence="4 5">
    <name type="scientific">Sulfitobacter sediminis</name>
    <dbReference type="NCBI Taxonomy" id="3234186"/>
    <lineage>
        <taxon>Bacteria</taxon>
        <taxon>Pseudomonadati</taxon>
        <taxon>Pseudomonadota</taxon>
        <taxon>Alphaproteobacteria</taxon>
        <taxon>Rhodobacterales</taxon>
        <taxon>Roseobacteraceae</taxon>
        <taxon>Sulfitobacter</taxon>
    </lineage>
</organism>
<protein>
    <submittedName>
        <fullName evidence="4">Response regulator</fullName>
    </submittedName>
</protein>
<dbReference type="PROSITE" id="PS50110">
    <property type="entry name" value="RESPONSE_REGULATORY"/>
    <property type="match status" value="1"/>
</dbReference>
<evidence type="ECO:0000259" key="3">
    <source>
        <dbReference type="PROSITE" id="PS50110"/>
    </source>
</evidence>
<accession>A0ABV3RKX9</accession>
<sequence length="215" mass="24290">MLEVAPTPSQFPTQLPVPREIRALLLDDSNFDRARIRRLSDKTNLSIRLDEADSIAQLDEAVARENYDLILIDYRLPVGDGMEALKHVLDNDLNRHAGKIMITGDNARETVVEAMRGGCHDFLMKEEMDVEALRKAMLNALSAAQQRQQMILHEAQQTEIIRQGLVAAMQDREVQGNVISIVRSHFPQGDGNRYHAADMDALLAAFNDEDEFIFH</sequence>
<dbReference type="Gene3D" id="3.40.50.2300">
    <property type="match status" value="1"/>
</dbReference>
<evidence type="ECO:0000313" key="5">
    <source>
        <dbReference type="Proteomes" id="UP001556098"/>
    </source>
</evidence>
<proteinExistence type="predicted"/>
<dbReference type="Pfam" id="PF00072">
    <property type="entry name" value="Response_reg"/>
    <property type="match status" value="1"/>
</dbReference>
<feature type="domain" description="Response regulatory" evidence="3">
    <location>
        <begin position="22"/>
        <end position="140"/>
    </location>
</feature>
<name>A0ABV3RKX9_9RHOB</name>
<dbReference type="InterPro" id="IPR011006">
    <property type="entry name" value="CheY-like_superfamily"/>
</dbReference>
<dbReference type="CDD" id="cd00156">
    <property type="entry name" value="REC"/>
    <property type="match status" value="1"/>
</dbReference>
<evidence type="ECO:0000313" key="4">
    <source>
        <dbReference type="EMBL" id="MEW9919635.1"/>
    </source>
</evidence>
<dbReference type="Proteomes" id="UP001556098">
    <property type="component" value="Unassembled WGS sequence"/>
</dbReference>
<dbReference type="PANTHER" id="PTHR44591">
    <property type="entry name" value="STRESS RESPONSE REGULATOR PROTEIN 1"/>
    <property type="match status" value="1"/>
</dbReference>
<reference evidence="4 5" key="1">
    <citation type="submission" date="2024-07" db="EMBL/GenBank/DDBJ databases">
        <title>Marimonas sp.nov., isolated from tidal-flat sediment.</title>
        <authorList>
            <person name="Jayan J.N."/>
            <person name="Lee S.S."/>
        </authorList>
    </citation>
    <scope>NUCLEOTIDE SEQUENCE [LARGE SCALE GENOMIC DNA]</scope>
    <source>
        <strain evidence="4 5">MJW-29</strain>
    </source>
</reference>
<dbReference type="EMBL" id="JBFNXX010000005">
    <property type="protein sequence ID" value="MEW9919635.1"/>
    <property type="molecule type" value="Genomic_DNA"/>
</dbReference>